<sequence length="160" mass="17761">METSHSHQQPPRFYRLPWFYPPPSPPSMAEQITRRLANHALDEMGVGATELVHQDITPVHHDGMRDVEFLPALEQGNRPPIIQNGRLELRVRDGDLTPELLSQVVNTATVAIALQAKSTALSTVLEAESKAFEAKSRAIRGMVVSVLAVALVWMVGRRQP</sequence>
<name>A0AAJ0HW98_9PEZI</name>
<feature type="transmembrane region" description="Helical" evidence="1">
    <location>
        <begin position="138"/>
        <end position="156"/>
    </location>
</feature>
<accession>A0AAJ0HW98</accession>
<keyword evidence="1" id="KW-0812">Transmembrane</keyword>
<evidence type="ECO:0000256" key="1">
    <source>
        <dbReference type="SAM" id="Phobius"/>
    </source>
</evidence>
<keyword evidence="1" id="KW-0472">Membrane</keyword>
<organism evidence="2 3">
    <name type="scientific">Lasiosphaeria hispida</name>
    <dbReference type="NCBI Taxonomy" id="260671"/>
    <lineage>
        <taxon>Eukaryota</taxon>
        <taxon>Fungi</taxon>
        <taxon>Dikarya</taxon>
        <taxon>Ascomycota</taxon>
        <taxon>Pezizomycotina</taxon>
        <taxon>Sordariomycetes</taxon>
        <taxon>Sordariomycetidae</taxon>
        <taxon>Sordariales</taxon>
        <taxon>Lasiosphaeriaceae</taxon>
        <taxon>Lasiosphaeria</taxon>
    </lineage>
</organism>
<evidence type="ECO:0000313" key="3">
    <source>
        <dbReference type="Proteomes" id="UP001275084"/>
    </source>
</evidence>
<gene>
    <name evidence="2" type="ORF">B0T25DRAFT_576262</name>
</gene>
<reference evidence="2" key="1">
    <citation type="journal article" date="2023" name="Mol. Phylogenet. Evol.">
        <title>Genome-scale phylogeny and comparative genomics of the fungal order Sordariales.</title>
        <authorList>
            <person name="Hensen N."/>
            <person name="Bonometti L."/>
            <person name="Westerberg I."/>
            <person name="Brannstrom I.O."/>
            <person name="Guillou S."/>
            <person name="Cros-Aarteil S."/>
            <person name="Calhoun S."/>
            <person name="Haridas S."/>
            <person name="Kuo A."/>
            <person name="Mondo S."/>
            <person name="Pangilinan J."/>
            <person name="Riley R."/>
            <person name="LaButti K."/>
            <person name="Andreopoulos B."/>
            <person name="Lipzen A."/>
            <person name="Chen C."/>
            <person name="Yan M."/>
            <person name="Daum C."/>
            <person name="Ng V."/>
            <person name="Clum A."/>
            <person name="Steindorff A."/>
            <person name="Ohm R.A."/>
            <person name="Martin F."/>
            <person name="Silar P."/>
            <person name="Natvig D.O."/>
            <person name="Lalanne C."/>
            <person name="Gautier V."/>
            <person name="Ament-Velasquez S.L."/>
            <person name="Kruys A."/>
            <person name="Hutchinson M.I."/>
            <person name="Powell A.J."/>
            <person name="Barry K."/>
            <person name="Miller A.N."/>
            <person name="Grigoriev I.V."/>
            <person name="Debuchy R."/>
            <person name="Gladieux P."/>
            <person name="Hiltunen Thoren M."/>
            <person name="Johannesson H."/>
        </authorList>
    </citation>
    <scope>NUCLEOTIDE SEQUENCE</scope>
    <source>
        <strain evidence="2">CBS 955.72</strain>
    </source>
</reference>
<reference evidence="2" key="2">
    <citation type="submission" date="2023-06" db="EMBL/GenBank/DDBJ databases">
        <authorList>
            <consortium name="Lawrence Berkeley National Laboratory"/>
            <person name="Haridas S."/>
            <person name="Hensen N."/>
            <person name="Bonometti L."/>
            <person name="Westerberg I."/>
            <person name="Brannstrom I.O."/>
            <person name="Guillou S."/>
            <person name="Cros-Aarteil S."/>
            <person name="Calhoun S."/>
            <person name="Kuo A."/>
            <person name="Mondo S."/>
            <person name="Pangilinan J."/>
            <person name="Riley R."/>
            <person name="Labutti K."/>
            <person name="Andreopoulos B."/>
            <person name="Lipzen A."/>
            <person name="Chen C."/>
            <person name="Yanf M."/>
            <person name="Daum C."/>
            <person name="Ng V."/>
            <person name="Clum A."/>
            <person name="Steindorff A."/>
            <person name="Ohm R."/>
            <person name="Martin F."/>
            <person name="Silar P."/>
            <person name="Natvig D."/>
            <person name="Lalanne C."/>
            <person name="Gautier V."/>
            <person name="Ament-Velasquez S.L."/>
            <person name="Kruys A."/>
            <person name="Hutchinson M.I."/>
            <person name="Powell A.J."/>
            <person name="Barry K."/>
            <person name="Miller A.N."/>
            <person name="Grigoriev I.V."/>
            <person name="Debuchy R."/>
            <person name="Gladieux P."/>
            <person name="Thoren M.H."/>
            <person name="Johannesson H."/>
        </authorList>
    </citation>
    <scope>NUCLEOTIDE SEQUENCE</scope>
    <source>
        <strain evidence="2">CBS 955.72</strain>
    </source>
</reference>
<proteinExistence type="predicted"/>
<dbReference type="AlphaFoldDB" id="A0AAJ0HW98"/>
<dbReference type="EMBL" id="JAUIQD010000001">
    <property type="protein sequence ID" value="KAK3363719.1"/>
    <property type="molecule type" value="Genomic_DNA"/>
</dbReference>
<keyword evidence="1" id="KW-1133">Transmembrane helix</keyword>
<protein>
    <submittedName>
        <fullName evidence="2">Uncharacterized protein</fullName>
    </submittedName>
</protein>
<keyword evidence="3" id="KW-1185">Reference proteome</keyword>
<dbReference type="Proteomes" id="UP001275084">
    <property type="component" value="Unassembled WGS sequence"/>
</dbReference>
<comment type="caution">
    <text evidence="2">The sequence shown here is derived from an EMBL/GenBank/DDBJ whole genome shotgun (WGS) entry which is preliminary data.</text>
</comment>
<evidence type="ECO:0000313" key="2">
    <source>
        <dbReference type="EMBL" id="KAK3363719.1"/>
    </source>
</evidence>